<proteinExistence type="predicted"/>
<evidence type="ECO:0000256" key="1">
    <source>
        <dbReference type="SAM" id="MobiDB-lite"/>
    </source>
</evidence>
<evidence type="ECO:0000313" key="3">
    <source>
        <dbReference type="WBParaSite" id="SMUV_0000060801-mRNA-1"/>
    </source>
</evidence>
<sequence length="67" mass="7446">MNGANDVLMLSEAEIKETERAINNCTRTTNDDDEASEGGTKTGGVHQWSRTNEANITENEFQVEPFK</sequence>
<dbReference type="WBParaSite" id="SMUV_0000060801-mRNA-1">
    <property type="protein sequence ID" value="SMUV_0000060801-mRNA-1"/>
    <property type="gene ID" value="SMUV_0000060801"/>
</dbReference>
<accession>A0A0N5A941</accession>
<keyword evidence="2" id="KW-1185">Reference proteome</keyword>
<name>A0A0N5A941_9BILA</name>
<dbReference type="AlphaFoldDB" id="A0A0N5A941"/>
<evidence type="ECO:0000313" key="2">
    <source>
        <dbReference type="Proteomes" id="UP000046393"/>
    </source>
</evidence>
<reference evidence="3" key="1">
    <citation type="submission" date="2017-02" db="UniProtKB">
        <authorList>
            <consortium name="WormBaseParasite"/>
        </authorList>
    </citation>
    <scope>IDENTIFICATION</scope>
</reference>
<dbReference type="Proteomes" id="UP000046393">
    <property type="component" value="Unplaced"/>
</dbReference>
<feature type="region of interest" description="Disordered" evidence="1">
    <location>
        <begin position="26"/>
        <end position="46"/>
    </location>
</feature>
<organism evidence="2 3">
    <name type="scientific">Syphacia muris</name>
    <dbReference type="NCBI Taxonomy" id="451379"/>
    <lineage>
        <taxon>Eukaryota</taxon>
        <taxon>Metazoa</taxon>
        <taxon>Ecdysozoa</taxon>
        <taxon>Nematoda</taxon>
        <taxon>Chromadorea</taxon>
        <taxon>Rhabditida</taxon>
        <taxon>Spirurina</taxon>
        <taxon>Oxyuridomorpha</taxon>
        <taxon>Oxyuroidea</taxon>
        <taxon>Oxyuridae</taxon>
        <taxon>Syphacia</taxon>
    </lineage>
</organism>
<protein>
    <submittedName>
        <fullName evidence="3">Uncharacterized protein</fullName>
    </submittedName>
</protein>